<evidence type="ECO:0000256" key="1">
    <source>
        <dbReference type="ARBA" id="ARBA00022723"/>
    </source>
</evidence>
<dbReference type="SUPFAM" id="SSF57701">
    <property type="entry name" value="Zn2/Cys6 DNA-binding domain"/>
    <property type="match status" value="1"/>
</dbReference>
<dbReference type="InterPro" id="IPR036864">
    <property type="entry name" value="Zn2-C6_fun-type_DNA-bd_sf"/>
</dbReference>
<dbReference type="GO" id="GO:0000978">
    <property type="term" value="F:RNA polymerase II cis-regulatory region sequence-specific DNA binding"/>
    <property type="evidence" value="ECO:0007669"/>
    <property type="project" value="TreeGrafter"/>
</dbReference>
<dbReference type="Proteomes" id="UP000230249">
    <property type="component" value="Unassembled WGS sequence"/>
</dbReference>
<dbReference type="PROSITE" id="PS50048">
    <property type="entry name" value="ZN2_CY6_FUNGAL_2"/>
    <property type="match status" value="1"/>
</dbReference>
<dbReference type="EMBL" id="PEKT03000001">
    <property type="protein sequence ID" value="KAK8442781.1"/>
    <property type="molecule type" value="Genomic_DNA"/>
</dbReference>
<evidence type="ECO:0000259" key="6">
    <source>
        <dbReference type="PROSITE" id="PS50048"/>
    </source>
</evidence>
<dbReference type="SMART" id="SM00066">
    <property type="entry name" value="GAL4"/>
    <property type="match status" value="1"/>
</dbReference>
<evidence type="ECO:0000256" key="4">
    <source>
        <dbReference type="ARBA" id="ARBA00023242"/>
    </source>
</evidence>
<evidence type="ECO:0000313" key="7">
    <source>
        <dbReference type="EMBL" id="KAK8442781.1"/>
    </source>
</evidence>
<dbReference type="CDD" id="cd12148">
    <property type="entry name" value="fungal_TF_MHR"/>
    <property type="match status" value="1"/>
</dbReference>
<evidence type="ECO:0000313" key="8">
    <source>
        <dbReference type="Proteomes" id="UP000230249"/>
    </source>
</evidence>
<dbReference type="InterPro" id="IPR007219">
    <property type="entry name" value="XnlR_reg_dom"/>
</dbReference>
<dbReference type="CDD" id="cd00067">
    <property type="entry name" value="GAL4"/>
    <property type="match status" value="1"/>
</dbReference>
<dbReference type="GO" id="GO:0006351">
    <property type="term" value="P:DNA-templated transcription"/>
    <property type="evidence" value="ECO:0007669"/>
    <property type="project" value="InterPro"/>
</dbReference>
<keyword evidence="8" id="KW-1185">Reference proteome</keyword>
<dbReference type="InterPro" id="IPR051127">
    <property type="entry name" value="Fungal_SecMet_Regulators"/>
</dbReference>
<organism evidence="7 8">
    <name type="scientific">Candidozyma auris</name>
    <name type="common">Yeast</name>
    <name type="synonym">Candida auris</name>
    <dbReference type="NCBI Taxonomy" id="498019"/>
    <lineage>
        <taxon>Eukaryota</taxon>
        <taxon>Fungi</taxon>
        <taxon>Dikarya</taxon>
        <taxon>Ascomycota</taxon>
        <taxon>Saccharomycotina</taxon>
        <taxon>Pichiomycetes</taxon>
        <taxon>Metschnikowiaceae</taxon>
        <taxon>Candidozyma</taxon>
    </lineage>
</organism>
<comment type="caution">
    <text evidence="7">The sequence shown here is derived from an EMBL/GenBank/DDBJ whole genome shotgun (WGS) entry which is preliminary data.</text>
</comment>
<accession>A0AAW0VLG0</accession>
<protein>
    <recommendedName>
        <fullName evidence="6">Zn(2)-C6 fungal-type domain-containing protein</fullName>
    </recommendedName>
</protein>
<dbReference type="GO" id="GO:0000981">
    <property type="term" value="F:DNA-binding transcription factor activity, RNA polymerase II-specific"/>
    <property type="evidence" value="ECO:0007669"/>
    <property type="project" value="InterPro"/>
</dbReference>
<dbReference type="AlphaFoldDB" id="A0AAW0VLG0"/>
<dbReference type="GO" id="GO:0005634">
    <property type="term" value="C:nucleus"/>
    <property type="evidence" value="ECO:0007669"/>
    <property type="project" value="TreeGrafter"/>
</dbReference>
<feature type="region of interest" description="Disordered" evidence="5">
    <location>
        <begin position="233"/>
        <end position="252"/>
    </location>
</feature>
<proteinExistence type="predicted"/>
<feature type="region of interest" description="Disordered" evidence="5">
    <location>
        <begin position="156"/>
        <end position="179"/>
    </location>
</feature>
<name>A0AAW0VLG0_CANAR</name>
<dbReference type="Pfam" id="PF04082">
    <property type="entry name" value="Fungal_trans"/>
    <property type="match status" value="1"/>
</dbReference>
<dbReference type="GO" id="GO:0008270">
    <property type="term" value="F:zinc ion binding"/>
    <property type="evidence" value="ECO:0007669"/>
    <property type="project" value="InterPro"/>
</dbReference>
<sequence>MLSDNESDFNRFACNECKRRRIKCARELPVCGACRTAKRHCLYEQQKRSPLTRKHLTEVEEELSLTRQILTRQYPDIDLSRLLGKLRNGASIDEIPELAEIARPKRRRVERLEVRDNMEEAQTPIMNISSLLGHSDNVESQESRFLFQVPQYLPPTINTNKDGYKPKSSSASSPLSNTCSSKFSWDERRSMLDRKLSVTDGMATTESNSYLGATSSAALINLVGGGYFLHQSKPKHQGSASQGSPSSASSIASIPIPSRQRIEHYVNMYFETYHVSYPIVHRPLFIAQMNEVVEAPPGWRSLLYMVAAIGSFMSATNAEDDDDLTLLDCAKKELSIEDLETGSLTLVQTLALISNYLQKRDRPNSGYNYLGLAARMAMGLGLHKDIADNGDSLLNKEMRRRVWWCLYIFDCGSTITYGRPLGIPCAGIDAKLPMNVQDSNLTAMTTSTPREEDGPTIYTSVRLQALFHIFSNSIYERIISDPFPSAEALLHWDTEYIGRYKSMIPSYFQEGQSVPSKFRLAHAVIHWRCRNLRTIMYRTFMLKRLFSEKHEHVNDYEARAGDICLQECSATIESMNVFWNEKKQYNRMDAWYSLYFLIPALLMPLVCLRNDPVSPEAGRWRNEVFLSQKIIDKISMICPPAARISEFISSLGVGCSTQQEHKPTEFSPVNAENMALSSIAVDESPMSQLMQLHTMLWPSSFDIEQQF</sequence>
<dbReference type="GO" id="GO:0000435">
    <property type="term" value="P:positive regulation of transcription from RNA polymerase II promoter by galactose"/>
    <property type="evidence" value="ECO:0007669"/>
    <property type="project" value="TreeGrafter"/>
</dbReference>
<feature type="domain" description="Zn(2)-C6 fungal-type" evidence="6">
    <location>
        <begin position="13"/>
        <end position="43"/>
    </location>
</feature>
<gene>
    <name evidence="7" type="ORF">B9J08_01130</name>
</gene>
<dbReference type="PANTHER" id="PTHR47424">
    <property type="entry name" value="REGULATORY PROTEIN GAL4"/>
    <property type="match status" value="1"/>
</dbReference>
<dbReference type="InterPro" id="IPR001138">
    <property type="entry name" value="Zn2Cys6_DnaBD"/>
</dbReference>
<dbReference type="SMART" id="SM00906">
    <property type="entry name" value="Fungal_trans"/>
    <property type="match status" value="1"/>
</dbReference>
<feature type="compositionally biased region" description="Low complexity" evidence="5">
    <location>
        <begin position="237"/>
        <end position="252"/>
    </location>
</feature>
<reference evidence="7 8" key="1">
    <citation type="journal article" date="2017" name="Clin. Infect. Dis.">
        <title>Simultaneous emergence of multidrug-resistant Candida auris on 3 continents confirmed by whole-genome sequencing and epidemiological analyses.</title>
        <authorList>
            <person name="Lockhart S.R."/>
            <person name="Etienne K.A."/>
            <person name="Vallabhaneni S."/>
            <person name="Farooqi J."/>
            <person name="Chowdhary A."/>
            <person name="Govender N.P."/>
            <person name="Colombo A.L."/>
            <person name="Calvo B."/>
            <person name="Cuomo C.A."/>
            <person name="Desjardins C.A."/>
            <person name="Berkow E.L."/>
            <person name="Castanheira M."/>
            <person name="Magobo R.E."/>
            <person name="Jabeen K."/>
            <person name="Asghar R.J."/>
            <person name="Meis J.F."/>
            <person name="Jackson B."/>
            <person name="Chiller T."/>
            <person name="Litvintseva A.P."/>
        </authorList>
    </citation>
    <scope>NUCLEOTIDE SEQUENCE [LARGE SCALE GENOMIC DNA]</scope>
    <source>
        <strain evidence="7 8">B8441</strain>
    </source>
</reference>
<evidence type="ECO:0000256" key="3">
    <source>
        <dbReference type="ARBA" id="ARBA00023163"/>
    </source>
</evidence>
<keyword evidence="4" id="KW-0539">Nucleus</keyword>
<evidence type="ECO:0000256" key="2">
    <source>
        <dbReference type="ARBA" id="ARBA00023015"/>
    </source>
</evidence>
<keyword evidence="2" id="KW-0805">Transcription regulation</keyword>
<keyword evidence="3" id="KW-0804">Transcription</keyword>
<evidence type="ECO:0000256" key="5">
    <source>
        <dbReference type="SAM" id="MobiDB-lite"/>
    </source>
</evidence>
<feature type="compositionally biased region" description="Low complexity" evidence="5">
    <location>
        <begin position="168"/>
        <end position="179"/>
    </location>
</feature>
<dbReference type="PANTHER" id="PTHR47424:SF2">
    <property type="entry name" value="TRANSCRIPTION FACTOR DOMAIN-CONTAINING PROTEIN-RELATED"/>
    <property type="match status" value="1"/>
</dbReference>
<dbReference type="Pfam" id="PF00172">
    <property type="entry name" value="Zn_clus"/>
    <property type="match status" value="1"/>
</dbReference>
<dbReference type="Gene3D" id="4.10.240.10">
    <property type="entry name" value="Zn(2)-C6 fungal-type DNA-binding domain"/>
    <property type="match status" value="1"/>
</dbReference>
<dbReference type="PROSITE" id="PS00463">
    <property type="entry name" value="ZN2_CY6_FUNGAL_1"/>
    <property type="match status" value="1"/>
</dbReference>
<reference evidence="7 8" key="2">
    <citation type="journal article" date="2018" name="Nat. Commun.">
        <title>Genomic insights into multidrug-resistance, mating and virulence in Candida auris and related emerging species.</title>
        <authorList>
            <person name="Munoz J.F."/>
            <person name="Gade L."/>
            <person name="Chow N.A."/>
            <person name="Loparev V.N."/>
            <person name="Juieng P."/>
            <person name="Berkow E.L."/>
            <person name="Farrer R.A."/>
            <person name="Litvintseva A.P."/>
            <person name="Cuomo C.A."/>
        </authorList>
    </citation>
    <scope>GENOME REANNOTATION</scope>
    <source>
        <strain evidence="7 8">B8441</strain>
    </source>
</reference>
<keyword evidence="1" id="KW-0479">Metal-binding</keyword>